<evidence type="ECO:0000313" key="7">
    <source>
        <dbReference type="EMBL" id="ORY72651.1"/>
    </source>
</evidence>
<dbReference type="OrthoDB" id="5863171at2759"/>
<evidence type="ECO:0000256" key="3">
    <source>
        <dbReference type="ARBA" id="ARBA00022833"/>
    </source>
</evidence>
<dbReference type="STRING" id="1754190.A0A1Y2EM49"/>
<dbReference type="SUPFAM" id="SSF57716">
    <property type="entry name" value="Glucocorticoid receptor-like (DNA-binding domain)"/>
    <property type="match status" value="1"/>
</dbReference>
<organism evidence="7 8">
    <name type="scientific">Neocallimastix californiae</name>
    <dbReference type="NCBI Taxonomy" id="1754190"/>
    <lineage>
        <taxon>Eukaryota</taxon>
        <taxon>Fungi</taxon>
        <taxon>Fungi incertae sedis</taxon>
        <taxon>Chytridiomycota</taxon>
        <taxon>Chytridiomycota incertae sedis</taxon>
        <taxon>Neocallimastigomycetes</taxon>
        <taxon>Neocallimastigales</taxon>
        <taxon>Neocallimastigaceae</taxon>
        <taxon>Neocallimastix</taxon>
    </lineage>
</organism>
<dbReference type="SMART" id="SM00401">
    <property type="entry name" value="ZnF_GATA"/>
    <property type="match status" value="1"/>
</dbReference>
<feature type="compositionally biased region" description="Low complexity" evidence="4">
    <location>
        <begin position="131"/>
        <end position="147"/>
    </location>
</feature>
<dbReference type="GO" id="GO:0006355">
    <property type="term" value="P:regulation of DNA-templated transcription"/>
    <property type="evidence" value="ECO:0007669"/>
    <property type="project" value="InterPro"/>
</dbReference>
<feature type="compositionally biased region" description="Polar residues" evidence="4">
    <location>
        <begin position="347"/>
        <end position="356"/>
    </location>
</feature>
<dbReference type="InterPro" id="IPR001965">
    <property type="entry name" value="Znf_PHD"/>
</dbReference>
<accession>A0A1Y2EM49</accession>
<gene>
    <name evidence="7" type="ORF">LY90DRAFT_667006</name>
</gene>
<dbReference type="InterPro" id="IPR011011">
    <property type="entry name" value="Znf_FYVE_PHD"/>
</dbReference>
<dbReference type="InterPro" id="IPR013088">
    <property type="entry name" value="Znf_NHR/GATA"/>
</dbReference>
<evidence type="ECO:0008006" key="9">
    <source>
        <dbReference type="Google" id="ProtNLM"/>
    </source>
</evidence>
<evidence type="ECO:0000259" key="5">
    <source>
        <dbReference type="SMART" id="SM00249"/>
    </source>
</evidence>
<reference evidence="7 8" key="1">
    <citation type="submission" date="2016-08" db="EMBL/GenBank/DDBJ databases">
        <title>A Parts List for Fungal Cellulosomes Revealed by Comparative Genomics.</title>
        <authorList>
            <consortium name="DOE Joint Genome Institute"/>
            <person name="Haitjema C.H."/>
            <person name="Gilmore S.P."/>
            <person name="Henske J.K."/>
            <person name="Solomon K.V."/>
            <person name="De Groot R."/>
            <person name="Kuo A."/>
            <person name="Mondo S.J."/>
            <person name="Salamov A.A."/>
            <person name="Labutti K."/>
            <person name="Zhao Z."/>
            <person name="Chiniquy J."/>
            <person name="Barry K."/>
            <person name="Brewer H.M."/>
            <person name="Purvine S.O."/>
            <person name="Wright A.T."/>
            <person name="Boxma B."/>
            <person name="Van Alen T."/>
            <person name="Hackstein J.H."/>
            <person name="Baker S.E."/>
            <person name="Grigoriev I.V."/>
            <person name="O'Malley M.A."/>
        </authorList>
    </citation>
    <scope>NUCLEOTIDE SEQUENCE [LARGE SCALE GENOMIC DNA]</scope>
    <source>
        <strain evidence="7 8">G1</strain>
    </source>
</reference>
<dbReference type="Gene3D" id="3.30.50.10">
    <property type="entry name" value="Erythroid Transcription Factor GATA-1, subunit A"/>
    <property type="match status" value="1"/>
</dbReference>
<evidence type="ECO:0000256" key="2">
    <source>
        <dbReference type="ARBA" id="ARBA00022771"/>
    </source>
</evidence>
<protein>
    <recommendedName>
        <fullName evidence="9">PHD-type domain-containing protein</fullName>
    </recommendedName>
</protein>
<dbReference type="GO" id="GO:0043565">
    <property type="term" value="F:sequence-specific DNA binding"/>
    <property type="evidence" value="ECO:0007669"/>
    <property type="project" value="InterPro"/>
</dbReference>
<proteinExistence type="predicted"/>
<evidence type="ECO:0000313" key="8">
    <source>
        <dbReference type="Proteomes" id="UP000193920"/>
    </source>
</evidence>
<feature type="region of interest" description="Disordered" evidence="4">
    <location>
        <begin position="112"/>
        <end position="154"/>
    </location>
</feature>
<feature type="domain" description="GATA-type" evidence="6">
    <location>
        <begin position="177"/>
        <end position="231"/>
    </location>
</feature>
<keyword evidence="3" id="KW-0862">Zinc</keyword>
<feature type="compositionally biased region" description="Low complexity" evidence="4">
    <location>
        <begin position="112"/>
        <end position="123"/>
    </location>
</feature>
<keyword evidence="1" id="KW-0479">Metal-binding</keyword>
<dbReference type="AlphaFoldDB" id="A0A1Y2EM49"/>
<keyword evidence="2" id="KW-0863">Zinc-finger</keyword>
<feature type="domain" description="Zinc finger PHD-type" evidence="5">
    <location>
        <begin position="244"/>
        <end position="295"/>
    </location>
</feature>
<dbReference type="Gene3D" id="3.30.40.10">
    <property type="entry name" value="Zinc/RING finger domain, C3HC4 (zinc finger)"/>
    <property type="match status" value="1"/>
</dbReference>
<dbReference type="EMBL" id="MCOG01000038">
    <property type="protein sequence ID" value="ORY72651.1"/>
    <property type="molecule type" value="Genomic_DNA"/>
</dbReference>
<evidence type="ECO:0000259" key="6">
    <source>
        <dbReference type="SMART" id="SM00401"/>
    </source>
</evidence>
<feature type="region of interest" description="Disordered" evidence="4">
    <location>
        <begin position="325"/>
        <end position="356"/>
    </location>
</feature>
<dbReference type="InterPro" id="IPR013083">
    <property type="entry name" value="Znf_RING/FYVE/PHD"/>
</dbReference>
<evidence type="ECO:0000256" key="1">
    <source>
        <dbReference type="ARBA" id="ARBA00022723"/>
    </source>
</evidence>
<comment type="caution">
    <text evidence="7">The sequence shown here is derived from an EMBL/GenBank/DDBJ whole genome shotgun (WGS) entry which is preliminary data.</text>
</comment>
<name>A0A1Y2EM49_9FUNG</name>
<dbReference type="Gene3D" id="6.10.250.3170">
    <property type="match status" value="1"/>
</dbReference>
<evidence type="ECO:0000256" key="4">
    <source>
        <dbReference type="SAM" id="MobiDB-lite"/>
    </source>
</evidence>
<sequence length="509" mass="59114">MIKSNTFDVYDIEQSTSKRRRRTIKSKNIKNSEKINNIDIIVDIDKVTKRFDENNEINEFNDKDILSPLSPISITSDNTEPIIEIISTKEKLITINDDTNLPYSNYDTTIVNHNDYNNNNNENNNDDDNNDNNNNNNNDNNNDNNNNNDDDDDDVEIIGEKYIKYSSQPTVFETFTKNKILWCHYCGSTHTSNWRHGPWGKKSLCNKHGCDYKGYGFSVKRPRLNLSKFTKETSKRIRPVIQEYCCVCFSDNSTKDNVLVMCNGCYRAYHQNCYPDKISSDIVNSTDLFYCKEECKHTREKKKIETNLPKKNLPLMLNSRVSSLKSKTLDTKSVENMTPAPTPAPNSPDNKNTPITTDIQEPLQLIEPEPKILKAGINIEKSSLELIKKQRQLQRKRGEDDKVIYHTKHLSPIVGFKHNEIPLPTWEIRNENKIDISSNKRKRKNYKKEMLEDISDEAYIKRHYPLELSEKCSRCGSLINTSKIDEEALNKMIEKQAKQKKLKKGYIYI</sequence>
<dbReference type="SMART" id="SM00249">
    <property type="entry name" value="PHD"/>
    <property type="match status" value="1"/>
</dbReference>
<dbReference type="Proteomes" id="UP000193920">
    <property type="component" value="Unassembled WGS sequence"/>
</dbReference>
<dbReference type="GO" id="GO:0008270">
    <property type="term" value="F:zinc ion binding"/>
    <property type="evidence" value="ECO:0007669"/>
    <property type="project" value="UniProtKB-KW"/>
</dbReference>
<keyword evidence="8" id="KW-1185">Reference proteome</keyword>
<dbReference type="SUPFAM" id="SSF57903">
    <property type="entry name" value="FYVE/PHD zinc finger"/>
    <property type="match status" value="1"/>
</dbReference>
<dbReference type="InterPro" id="IPR000679">
    <property type="entry name" value="Znf_GATA"/>
</dbReference>